<feature type="non-terminal residue" evidence="1">
    <location>
        <position position="45"/>
    </location>
</feature>
<evidence type="ECO:0000313" key="2">
    <source>
        <dbReference type="Proteomes" id="UP001141253"/>
    </source>
</evidence>
<dbReference type="Proteomes" id="UP001141253">
    <property type="component" value="Chromosome 8"/>
</dbReference>
<keyword evidence="2" id="KW-1185">Reference proteome</keyword>
<reference evidence="1" key="1">
    <citation type="submission" date="2022-10" db="EMBL/GenBank/DDBJ databases">
        <authorList>
            <person name="Hyden B.L."/>
            <person name="Feng K."/>
            <person name="Yates T."/>
            <person name="Jawdy S."/>
            <person name="Smart L.B."/>
            <person name="Muchero W."/>
        </authorList>
    </citation>
    <scope>NUCLEOTIDE SEQUENCE</scope>
    <source>
        <tissue evidence="1">Shoot tip</tissue>
    </source>
</reference>
<organism evidence="1 2">
    <name type="scientific">Salix suchowensis</name>
    <dbReference type="NCBI Taxonomy" id="1278906"/>
    <lineage>
        <taxon>Eukaryota</taxon>
        <taxon>Viridiplantae</taxon>
        <taxon>Streptophyta</taxon>
        <taxon>Embryophyta</taxon>
        <taxon>Tracheophyta</taxon>
        <taxon>Spermatophyta</taxon>
        <taxon>Magnoliopsida</taxon>
        <taxon>eudicotyledons</taxon>
        <taxon>Gunneridae</taxon>
        <taxon>Pentapetalae</taxon>
        <taxon>rosids</taxon>
        <taxon>fabids</taxon>
        <taxon>Malpighiales</taxon>
        <taxon>Salicaceae</taxon>
        <taxon>Saliceae</taxon>
        <taxon>Salix</taxon>
    </lineage>
</organism>
<proteinExistence type="predicted"/>
<protein>
    <submittedName>
        <fullName evidence="1">Uncharacterized protein</fullName>
    </submittedName>
</protein>
<reference evidence="1" key="2">
    <citation type="journal article" date="2023" name="Int. J. Mol. Sci.">
        <title>De Novo Assembly and Annotation of 11 Diverse Shrub Willow (Salix) Genomes Reveals Novel Gene Organization in Sex-Linked Regions.</title>
        <authorList>
            <person name="Hyden B."/>
            <person name="Feng K."/>
            <person name="Yates T.B."/>
            <person name="Jawdy S."/>
            <person name="Cereghino C."/>
            <person name="Smart L.B."/>
            <person name="Muchero W."/>
        </authorList>
    </citation>
    <scope>NUCLEOTIDE SEQUENCE</scope>
    <source>
        <tissue evidence="1">Shoot tip</tissue>
    </source>
</reference>
<dbReference type="EMBL" id="JAPFFI010000023">
    <property type="protein sequence ID" value="KAJ6323114.1"/>
    <property type="molecule type" value="Genomic_DNA"/>
</dbReference>
<accession>A0ABQ9A5R5</accession>
<name>A0ABQ9A5R5_9ROSI</name>
<sequence>MTFDKQDKWNAVATIYLCRSHGRSAHSRGESAIYLRHGILQDKQC</sequence>
<evidence type="ECO:0000313" key="1">
    <source>
        <dbReference type="EMBL" id="KAJ6323114.1"/>
    </source>
</evidence>
<gene>
    <name evidence="1" type="ORF">OIU77_012866</name>
</gene>
<comment type="caution">
    <text evidence="1">The sequence shown here is derived from an EMBL/GenBank/DDBJ whole genome shotgun (WGS) entry which is preliminary data.</text>
</comment>